<gene>
    <name evidence="8" type="ORF">GTW58_05565</name>
</gene>
<comment type="catalytic activity">
    <reaction evidence="1">
        <text>Hydrolysis of terminal, non-reducing beta-D-mannose residues in beta-D-mannosides.</text>
        <dbReference type="EC" id="3.2.1.25"/>
    </reaction>
</comment>
<dbReference type="GO" id="GO:0004567">
    <property type="term" value="F:beta-mannosidase activity"/>
    <property type="evidence" value="ECO:0007669"/>
    <property type="project" value="UniProtKB-EC"/>
</dbReference>
<dbReference type="GO" id="GO:0006516">
    <property type="term" value="P:glycoprotein catabolic process"/>
    <property type="evidence" value="ECO:0007669"/>
    <property type="project" value="TreeGrafter"/>
</dbReference>
<organism evidence="8 9">
    <name type="scientific">Kocuria subflava</name>
    <dbReference type="NCBI Taxonomy" id="1736139"/>
    <lineage>
        <taxon>Bacteria</taxon>
        <taxon>Bacillati</taxon>
        <taxon>Actinomycetota</taxon>
        <taxon>Actinomycetes</taxon>
        <taxon>Micrococcales</taxon>
        <taxon>Micrococcaceae</taxon>
        <taxon>Kocuria</taxon>
    </lineage>
</organism>
<dbReference type="SUPFAM" id="SSF49785">
    <property type="entry name" value="Galactose-binding domain-like"/>
    <property type="match status" value="1"/>
</dbReference>
<dbReference type="Pfam" id="PF00703">
    <property type="entry name" value="Glyco_hydro_2"/>
    <property type="match status" value="1"/>
</dbReference>
<evidence type="ECO:0000256" key="2">
    <source>
        <dbReference type="ARBA" id="ARBA00007401"/>
    </source>
</evidence>
<feature type="region of interest" description="Disordered" evidence="6">
    <location>
        <begin position="615"/>
        <end position="643"/>
    </location>
</feature>
<dbReference type="PANTHER" id="PTHR43730">
    <property type="entry name" value="BETA-MANNOSIDASE"/>
    <property type="match status" value="1"/>
</dbReference>
<dbReference type="Gene3D" id="3.20.20.80">
    <property type="entry name" value="Glycosidases"/>
    <property type="match status" value="1"/>
</dbReference>
<dbReference type="GO" id="GO:0005975">
    <property type="term" value="P:carbohydrate metabolic process"/>
    <property type="evidence" value="ECO:0007669"/>
    <property type="project" value="InterPro"/>
</dbReference>
<evidence type="ECO:0000256" key="4">
    <source>
        <dbReference type="ARBA" id="ARBA00022801"/>
    </source>
</evidence>
<dbReference type="InterPro" id="IPR013783">
    <property type="entry name" value="Ig-like_fold"/>
</dbReference>
<feature type="domain" description="Glycoside hydrolase family 2 immunoglobulin-like beta-sandwich" evidence="7">
    <location>
        <begin position="252"/>
        <end position="344"/>
    </location>
</feature>
<dbReference type="EMBL" id="JAAVUN010000008">
    <property type="protein sequence ID" value="NKE09415.1"/>
    <property type="molecule type" value="Genomic_DNA"/>
</dbReference>
<dbReference type="Gene3D" id="2.60.120.260">
    <property type="entry name" value="Galactose-binding domain-like"/>
    <property type="match status" value="1"/>
</dbReference>
<evidence type="ECO:0000259" key="7">
    <source>
        <dbReference type="Pfam" id="PF00703"/>
    </source>
</evidence>
<dbReference type="Gene3D" id="2.60.40.10">
    <property type="entry name" value="Immunoglobulins"/>
    <property type="match status" value="1"/>
</dbReference>
<dbReference type="Proteomes" id="UP000521379">
    <property type="component" value="Unassembled WGS sequence"/>
</dbReference>
<keyword evidence="4" id="KW-0378">Hydrolase</keyword>
<evidence type="ECO:0000256" key="1">
    <source>
        <dbReference type="ARBA" id="ARBA00000829"/>
    </source>
</evidence>
<dbReference type="SUPFAM" id="SSF51445">
    <property type="entry name" value="(Trans)glycosidases"/>
    <property type="match status" value="1"/>
</dbReference>
<name>A0A846TYQ8_9MICC</name>
<dbReference type="InterPro" id="IPR017853">
    <property type="entry name" value="GH"/>
</dbReference>
<reference evidence="8 9" key="1">
    <citation type="submission" date="2020-02" db="EMBL/GenBank/DDBJ databases">
        <authorList>
            <person name="Sun Q."/>
        </authorList>
    </citation>
    <scope>NUCLEOTIDE SEQUENCE [LARGE SCALE GENOMIC DNA]</scope>
    <source>
        <strain evidence="8 9">YIM 13062</strain>
    </source>
</reference>
<dbReference type="InterPro" id="IPR036156">
    <property type="entry name" value="Beta-gal/glucu_dom_sf"/>
</dbReference>
<evidence type="ECO:0000256" key="3">
    <source>
        <dbReference type="ARBA" id="ARBA00012754"/>
    </source>
</evidence>
<dbReference type="InterPro" id="IPR050887">
    <property type="entry name" value="Beta-mannosidase_GH2"/>
</dbReference>
<dbReference type="EC" id="3.2.1.25" evidence="3"/>
<dbReference type="RefSeq" id="WP_157980403.1">
    <property type="nucleotide sequence ID" value="NZ_JAAVUN010000008.1"/>
</dbReference>
<dbReference type="InterPro" id="IPR006102">
    <property type="entry name" value="Ig-like_GH2"/>
</dbReference>
<dbReference type="SUPFAM" id="SSF49303">
    <property type="entry name" value="beta-Galactosidase/glucuronidase domain"/>
    <property type="match status" value="1"/>
</dbReference>
<comment type="caution">
    <text evidence="8">The sequence shown here is derived from an EMBL/GenBank/DDBJ whole genome shotgun (WGS) entry which is preliminary data.</text>
</comment>
<sequence>MTELDWSLRRTRAGAVAFSADLQWDGTLLPSTARRPDSVHDGLLQDVISAAVGWEQDPDTVINSVAATVPGTVAGALRDAGLDPLDARESGGQSLVHPDDFDWWWSTSVQFPDGPSHQGGSVARTWRLRLCGVATVSEVFWDGQRVAHSVSGLDDVVVDLAGTVGTHELAVVCRAPSLVPVPRKPRPRWRSTLVADSSLRWRRTPLIGRIPWSGTHPVVGPWGEATLEPVDGHGVEVQGVRTALDRPGGTATADATGRVEVSVRVPQQVTVRATCAAPGQQATVVTEEWALEAGERTLVLAVADPALWWPATHGQPQLHLLTVSVRGPGEEPWHTIQQCQVGFRHITAEQHDGGFALAVNGRKIFARGAVWTPVDPVTLGGDPAEIDRMVRAMRAAGANLLRISGTHAWEQQAFYDACDQHGVMVWHDAMLATLDPPSEPEWLALVEAELRTWLPRLAAHACVAVFSGGNEVLQQPVLWGRDLATIQIPVIEDLIPRLCAELAPQVVHVPSSPSGGTPPTRPDTGISHWFGVGAYRRPLTDTRTSGVRFAVEALAFGVPPAASQIAAAFGSATADHNDDARTTWRAGAAKDPGASWDFEDTTVHYARRWLEPGLEADTGAAGGAPSNPEEPPQGATGLVPTDLVSRGSAPAGSFWAQLSREQQLQAERVAAARAVEHTLTDLRREASGCDGVVILSSRDLTAGPGWGLLDHTGRPKATWYAMRRACADTAVRIVDDGLSGLHIHVLHDRDEPFTGMMEVRTWSRHAVAGPSARVQVEMPGAGEKIWNVEQVLGGFLDLNHTWGFGLRQWEAVAVEIIPDGIGDPGGNCAVRCLRETRLLGDGHRDAAADLLEGLSLSQLDGGHTDGFREVGRESSLSAAGVSVDVGPGVVAEDDVMTLGPGEKREIAVVLAKNWPQTPAETQERQK</sequence>
<dbReference type="PANTHER" id="PTHR43730:SF1">
    <property type="entry name" value="BETA-MANNOSIDASE"/>
    <property type="match status" value="1"/>
</dbReference>
<evidence type="ECO:0000256" key="6">
    <source>
        <dbReference type="SAM" id="MobiDB-lite"/>
    </source>
</evidence>
<proteinExistence type="inferred from homology"/>
<protein>
    <recommendedName>
        <fullName evidence="3">beta-mannosidase</fullName>
        <ecNumber evidence="3">3.2.1.25</ecNumber>
    </recommendedName>
</protein>
<dbReference type="InterPro" id="IPR008979">
    <property type="entry name" value="Galactose-bd-like_sf"/>
</dbReference>
<comment type="similarity">
    <text evidence="2">Belongs to the glycosyl hydrolase 2 family.</text>
</comment>
<accession>A0A846TYQ8</accession>
<evidence type="ECO:0000313" key="9">
    <source>
        <dbReference type="Proteomes" id="UP000521379"/>
    </source>
</evidence>
<dbReference type="AlphaFoldDB" id="A0A846TYQ8"/>
<keyword evidence="5" id="KW-0326">Glycosidase</keyword>
<evidence type="ECO:0000256" key="5">
    <source>
        <dbReference type="ARBA" id="ARBA00023295"/>
    </source>
</evidence>
<evidence type="ECO:0000313" key="8">
    <source>
        <dbReference type="EMBL" id="NKE09415.1"/>
    </source>
</evidence>
<keyword evidence="9" id="KW-1185">Reference proteome</keyword>